<dbReference type="Gene3D" id="2.40.50.840">
    <property type="match status" value="1"/>
</dbReference>
<dbReference type="EMBL" id="JADJZA010000001">
    <property type="protein sequence ID" value="MBK9295888.1"/>
    <property type="molecule type" value="Genomic_DNA"/>
</dbReference>
<evidence type="ECO:0000313" key="5">
    <source>
        <dbReference type="EMBL" id="MBK9295888.1"/>
    </source>
</evidence>
<dbReference type="AlphaFoldDB" id="A0A936TC67"/>
<dbReference type="GO" id="GO:0016746">
    <property type="term" value="F:acyltransferase activity"/>
    <property type="evidence" value="ECO:0007669"/>
    <property type="project" value="UniProtKB-KW"/>
</dbReference>
<sequence>MAAFPVPPGIDPHTPVLVGVGQHVQRTDEGAPELSPVQLMTESLRTALADTGADSPGSLGASIAWLAAVPALTWRYADAARPVADALGARSATTATCAMGGHSPNYLLGAAARAIAAGHLDLAAVTGGEAGRARVEHRRAGVQPDWGTQPGDLAPDEVVGPVEMEMAHPAEVAHALYLPTQMYPLFETALRAAAGRSIADHQAHIGRLWAGYAAVAAGNPNAWDRTAYSPAEIVTPGPGNRWVGWPYTKHLVSNSQVDMGASVVVASAAAAAAAGIPTDRWVFIHAGTDAVDRLASERSSFTGSPAMRIAGGRALDLAGVAVDELDFVDLYSCFPSAVQLAAAELGIATDRSLTTWGGLCFAGGPWNNPVTHALAATVDALREHGRGTALVSANGGIVHKHSFCVLGSEPPPHGFRWESPQAEVDAADIAVPVELTPGGTATIEAYTVMHDRTNRPERAHAAVRLNDGARAWALSDDADTMAELIAAEGVGRIVHVDDGRLRLAS</sequence>
<feature type="domain" description="Thiolase-like protein type 1 additional C-terminal" evidence="4">
    <location>
        <begin position="422"/>
        <end position="497"/>
    </location>
</feature>
<dbReference type="InterPro" id="IPR040771">
    <property type="entry name" value="TLP1_add_C"/>
</dbReference>
<proteinExistence type="inferred from homology"/>
<reference evidence="5 6" key="1">
    <citation type="submission" date="2020-10" db="EMBL/GenBank/DDBJ databases">
        <title>Connecting structure to function with the recovery of over 1000 high-quality activated sludge metagenome-assembled genomes encoding full-length rRNA genes using long-read sequencing.</title>
        <authorList>
            <person name="Singleton C.M."/>
            <person name="Petriglieri F."/>
            <person name="Kristensen J.M."/>
            <person name="Kirkegaard R.H."/>
            <person name="Michaelsen T.Y."/>
            <person name="Andersen M.H."/>
            <person name="Karst S.M."/>
            <person name="Dueholm M.S."/>
            <person name="Nielsen P.H."/>
            <person name="Albertsen M."/>
        </authorList>
    </citation>
    <scope>NUCLEOTIDE SEQUENCE [LARGE SCALE GENOMIC DNA]</scope>
    <source>
        <strain evidence="5">Lyne_18-Q3-R50-59_MAXAC.006</strain>
    </source>
</reference>
<evidence type="ECO:0000256" key="1">
    <source>
        <dbReference type="ARBA" id="ARBA00010982"/>
    </source>
</evidence>
<comment type="similarity">
    <text evidence="1">Belongs to the thiolase-like superfamily. Thiolase family.</text>
</comment>
<keyword evidence="2" id="KW-0808">Transferase</keyword>
<name>A0A936TC67_9ACTN</name>
<keyword evidence="3" id="KW-0012">Acyltransferase</keyword>
<dbReference type="Gene3D" id="3.40.47.10">
    <property type="match status" value="1"/>
</dbReference>
<organism evidence="5 6">
    <name type="scientific">Candidatus Neomicrothrix subdominans</name>
    <dbReference type="NCBI Taxonomy" id="2954438"/>
    <lineage>
        <taxon>Bacteria</taxon>
        <taxon>Bacillati</taxon>
        <taxon>Actinomycetota</taxon>
        <taxon>Acidimicrobiia</taxon>
        <taxon>Acidimicrobiales</taxon>
        <taxon>Microthrixaceae</taxon>
        <taxon>Candidatus Neomicrothrix</taxon>
    </lineage>
</organism>
<evidence type="ECO:0000256" key="3">
    <source>
        <dbReference type="ARBA" id="ARBA00023315"/>
    </source>
</evidence>
<dbReference type="SUPFAM" id="SSF53901">
    <property type="entry name" value="Thiolase-like"/>
    <property type="match status" value="2"/>
</dbReference>
<dbReference type="InterPro" id="IPR016039">
    <property type="entry name" value="Thiolase-like"/>
</dbReference>
<evidence type="ECO:0000256" key="2">
    <source>
        <dbReference type="ARBA" id="ARBA00022679"/>
    </source>
</evidence>
<evidence type="ECO:0000259" key="4">
    <source>
        <dbReference type="Pfam" id="PF18313"/>
    </source>
</evidence>
<comment type="caution">
    <text evidence="5">The sequence shown here is derived from an EMBL/GenBank/DDBJ whole genome shotgun (WGS) entry which is preliminary data.</text>
</comment>
<dbReference type="Pfam" id="PF18313">
    <property type="entry name" value="TLP1_add_C"/>
    <property type="match status" value="1"/>
</dbReference>
<dbReference type="PANTHER" id="PTHR18919:SF139">
    <property type="entry name" value="THIOLASE-LIKE PROTEIN TYPE 1 ADDITIONAL C-TERMINAL DOMAIN-CONTAINING PROTEIN"/>
    <property type="match status" value="1"/>
</dbReference>
<protein>
    <recommendedName>
        <fullName evidence="4">Thiolase-like protein type 1 additional C-terminal domain-containing protein</fullName>
    </recommendedName>
</protein>
<evidence type="ECO:0000313" key="6">
    <source>
        <dbReference type="Proteomes" id="UP000727993"/>
    </source>
</evidence>
<accession>A0A936TC67</accession>
<gene>
    <name evidence="5" type="ORF">IPN02_03240</name>
</gene>
<dbReference type="PANTHER" id="PTHR18919">
    <property type="entry name" value="ACETYL-COA C-ACYLTRANSFERASE"/>
    <property type="match status" value="1"/>
</dbReference>
<dbReference type="Proteomes" id="UP000727993">
    <property type="component" value="Unassembled WGS sequence"/>
</dbReference>